<dbReference type="AlphaFoldDB" id="A0A4Y4D247"/>
<evidence type="ECO:0000256" key="2">
    <source>
        <dbReference type="ARBA" id="ARBA00022862"/>
    </source>
</evidence>
<dbReference type="CDD" id="cd03018">
    <property type="entry name" value="PRX_AhpE_like"/>
    <property type="match status" value="1"/>
</dbReference>
<dbReference type="PROSITE" id="PS51352">
    <property type="entry name" value="THIOREDOXIN_2"/>
    <property type="match status" value="1"/>
</dbReference>
<dbReference type="PIRSF" id="PIRSF000239">
    <property type="entry name" value="AHPC"/>
    <property type="match status" value="1"/>
</dbReference>
<proteinExistence type="predicted"/>
<accession>A0A4Y4D247</accession>
<dbReference type="InterPro" id="IPR013766">
    <property type="entry name" value="Thioredoxin_domain"/>
</dbReference>
<dbReference type="Proteomes" id="UP000315730">
    <property type="component" value="Unassembled WGS sequence"/>
</dbReference>
<keyword evidence="4" id="KW-0676">Redox-active center</keyword>
<protein>
    <submittedName>
        <fullName evidence="7">Peroxiredoxin</fullName>
    </submittedName>
</protein>
<feature type="active site" description="Cysteine sulfenic acid (-SOH) intermediate; for peroxidase activity" evidence="5">
    <location>
        <position position="44"/>
    </location>
</feature>
<dbReference type="SUPFAM" id="SSF52833">
    <property type="entry name" value="Thioredoxin-like"/>
    <property type="match status" value="1"/>
</dbReference>
<dbReference type="STRING" id="1272.GCA_900014985_01668"/>
<dbReference type="InterPro" id="IPR000866">
    <property type="entry name" value="AhpC/TSA"/>
</dbReference>
<dbReference type="Gene3D" id="3.40.30.10">
    <property type="entry name" value="Glutaredoxin"/>
    <property type="match status" value="1"/>
</dbReference>
<reference evidence="7 8" key="1">
    <citation type="submission" date="2019-06" db="EMBL/GenBank/DDBJ databases">
        <title>Whole genome shotgun sequence of Kocuria varians NBRC 15358.</title>
        <authorList>
            <person name="Hosoyama A."/>
            <person name="Uohara A."/>
            <person name="Ohji S."/>
            <person name="Ichikawa N."/>
        </authorList>
    </citation>
    <scope>NUCLEOTIDE SEQUENCE [LARGE SCALE GENOMIC DNA]</scope>
    <source>
        <strain evidence="7 8">NBRC 15358</strain>
    </source>
</reference>
<name>A0A4Y4D247_KOCVA</name>
<evidence type="ECO:0000313" key="8">
    <source>
        <dbReference type="Proteomes" id="UP000315730"/>
    </source>
</evidence>
<dbReference type="EMBL" id="BJNW01000011">
    <property type="protein sequence ID" value="GEC99265.1"/>
    <property type="molecule type" value="Genomic_DNA"/>
</dbReference>
<feature type="domain" description="Thioredoxin" evidence="6">
    <location>
        <begin position="2"/>
        <end position="152"/>
    </location>
</feature>
<keyword evidence="1" id="KW-0575">Peroxidase</keyword>
<evidence type="ECO:0000313" key="7">
    <source>
        <dbReference type="EMBL" id="GEC99265.1"/>
    </source>
</evidence>
<dbReference type="OrthoDB" id="9812811at2"/>
<gene>
    <name evidence="7" type="ORF">KVA01_14200</name>
</gene>
<evidence type="ECO:0000256" key="4">
    <source>
        <dbReference type="ARBA" id="ARBA00023284"/>
    </source>
</evidence>
<evidence type="ECO:0000256" key="1">
    <source>
        <dbReference type="ARBA" id="ARBA00022559"/>
    </source>
</evidence>
<dbReference type="InterPro" id="IPR050455">
    <property type="entry name" value="Tpx_Peroxidase_subfamily"/>
</dbReference>
<organism evidence="7 8">
    <name type="scientific">Kocuria varians</name>
    <name type="common">Micrococcus varians</name>
    <dbReference type="NCBI Taxonomy" id="1272"/>
    <lineage>
        <taxon>Bacteria</taxon>
        <taxon>Bacillati</taxon>
        <taxon>Actinomycetota</taxon>
        <taxon>Actinomycetes</taxon>
        <taxon>Micrococcales</taxon>
        <taxon>Micrococcaceae</taxon>
        <taxon>Kocuria</taxon>
    </lineage>
</organism>
<evidence type="ECO:0000256" key="3">
    <source>
        <dbReference type="ARBA" id="ARBA00023002"/>
    </source>
</evidence>
<dbReference type="PANTHER" id="PTHR43110:SF1">
    <property type="entry name" value="THIOL PEROXIDASE"/>
    <property type="match status" value="1"/>
</dbReference>
<dbReference type="GO" id="GO:0004601">
    <property type="term" value="F:peroxidase activity"/>
    <property type="evidence" value="ECO:0007669"/>
    <property type="project" value="UniProtKB-KW"/>
</dbReference>
<dbReference type="InterPro" id="IPR024706">
    <property type="entry name" value="Peroxiredoxin_AhpC-typ"/>
</dbReference>
<dbReference type="PANTHER" id="PTHR43110">
    <property type="entry name" value="THIOL PEROXIDASE"/>
    <property type="match status" value="1"/>
</dbReference>
<dbReference type="RefSeq" id="WP_068469589.1">
    <property type="nucleotide sequence ID" value="NZ_BJNW01000011.1"/>
</dbReference>
<keyword evidence="8" id="KW-1185">Reference proteome</keyword>
<keyword evidence="3" id="KW-0560">Oxidoreductase</keyword>
<sequence>MSVIGSTAPDFTLPNRHGESRSLSEFRGRPVVLVFFPFAFSPVCTEELCHLQDHADMFEDLGVSLLCLSTDSHYALDAFARQESYEFELLSDYWPHGEVATAYGVLDPQEGCARRHTVVIDAEGVVREVSAADVTGPRAWEQLRSSLESLPRS</sequence>
<evidence type="ECO:0000256" key="5">
    <source>
        <dbReference type="PIRSR" id="PIRSR000239-1"/>
    </source>
</evidence>
<evidence type="ECO:0000259" key="6">
    <source>
        <dbReference type="PROSITE" id="PS51352"/>
    </source>
</evidence>
<dbReference type="InterPro" id="IPR036249">
    <property type="entry name" value="Thioredoxin-like_sf"/>
</dbReference>
<comment type="caution">
    <text evidence="7">The sequence shown here is derived from an EMBL/GenBank/DDBJ whole genome shotgun (WGS) entry which is preliminary data.</text>
</comment>
<dbReference type="Pfam" id="PF00578">
    <property type="entry name" value="AhpC-TSA"/>
    <property type="match status" value="1"/>
</dbReference>
<keyword evidence="2" id="KW-0049">Antioxidant</keyword>